<evidence type="ECO:0000313" key="1">
    <source>
        <dbReference type="EMBL" id="RPB11564.1"/>
    </source>
</evidence>
<evidence type="ECO:0008006" key="3">
    <source>
        <dbReference type="Google" id="ProtNLM"/>
    </source>
</evidence>
<proteinExistence type="predicted"/>
<dbReference type="FunCoup" id="A0A3N4KLX8">
    <property type="interactions" value="107"/>
</dbReference>
<dbReference type="PANTHER" id="PTHR28207">
    <property type="entry name" value="ATP SYNTHASE SUBUNIT H, MITOCHONDRIAL"/>
    <property type="match status" value="1"/>
</dbReference>
<dbReference type="Proteomes" id="UP000277580">
    <property type="component" value="Unassembled WGS sequence"/>
</dbReference>
<evidence type="ECO:0000313" key="2">
    <source>
        <dbReference type="Proteomes" id="UP000277580"/>
    </source>
</evidence>
<dbReference type="InParanoid" id="A0A3N4KLX8"/>
<organism evidence="1 2">
    <name type="scientific">Morchella conica CCBAS932</name>
    <dbReference type="NCBI Taxonomy" id="1392247"/>
    <lineage>
        <taxon>Eukaryota</taxon>
        <taxon>Fungi</taxon>
        <taxon>Dikarya</taxon>
        <taxon>Ascomycota</taxon>
        <taxon>Pezizomycotina</taxon>
        <taxon>Pezizomycetes</taxon>
        <taxon>Pezizales</taxon>
        <taxon>Morchellaceae</taxon>
        <taxon>Morchella</taxon>
    </lineage>
</organism>
<dbReference type="PANTHER" id="PTHR28207:SF1">
    <property type="entry name" value="ATP SYNTHASE SUBUNIT H, MITOCHONDRIAL"/>
    <property type="match status" value="1"/>
</dbReference>
<gene>
    <name evidence="1" type="ORF">P167DRAFT_606248</name>
</gene>
<dbReference type="EMBL" id="ML119134">
    <property type="protein sequence ID" value="RPB11564.1"/>
    <property type="molecule type" value="Genomic_DNA"/>
</dbReference>
<accession>A0A3N4KLX8</accession>
<reference evidence="1 2" key="1">
    <citation type="journal article" date="2018" name="Nat. Ecol. Evol.">
        <title>Pezizomycetes genomes reveal the molecular basis of ectomycorrhizal truffle lifestyle.</title>
        <authorList>
            <person name="Murat C."/>
            <person name="Payen T."/>
            <person name="Noel B."/>
            <person name="Kuo A."/>
            <person name="Morin E."/>
            <person name="Chen J."/>
            <person name="Kohler A."/>
            <person name="Krizsan K."/>
            <person name="Balestrini R."/>
            <person name="Da Silva C."/>
            <person name="Montanini B."/>
            <person name="Hainaut M."/>
            <person name="Levati E."/>
            <person name="Barry K.W."/>
            <person name="Belfiori B."/>
            <person name="Cichocki N."/>
            <person name="Clum A."/>
            <person name="Dockter R.B."/>
            <person name="Fauchery L."/>
            <person name="Guy J."/>
            <person name="Iotti M."/>
            <person name="Le Tacon F."/>
            <person name="Lindquist E.A."/>
            <person name="Lipzen A."/>
            <person name="Malagnac F."/>
            <person name="Mello A."/>
            <person name="Molinier V."/>
            <person name="Miyauchi S."/>
            <person name="Poulain J."/>
            <person name="Riccioni C."/>
            <person name="Rubini A."/>
            <person name="Sitrit Y."/>
            <person name="Splivallo R."/>
            <person name="Traeger S."/>
            <person name="Wang M."/>
            <person name="Zifcakova L."/>
            <person name="Wipf D."/>
            <person name="Zambonelli A."/>
            <person name="Paolocci F."/>
            <person name="Nowrousian M."/>
            <person name="Ottonello S."/>
            <person name="Baldrian P."/>
            <person name="Spatafora J.W."/>
            <person name="Henrissat B."/>
            <person name="Nagy L.G."/>
            <person name="Aury J.M."/>
            <person name="Wincker P."/>
            <person name="Grigoriev I.V."/>
            <person name="Bonfante P."/>
            <person name="Martin F.M."/>
        </authorList>
    </citation>
    <scope>NUCLEOTIDE SEQUENCE [LARGE SCALE GENOMIC DNA]</scope>
    <source>
        <strain evidence="1 2">CCBAS932</strain>
    </source>
</reference>
<dbReference type="STRING" id="1392247.A0A3N4KLX8"/>
<dbReference type="AlphaFoldDB" id="A0A3N4KLX8"/>
<dbReference type="OrthoDB" id="274752at2759"/>
<dbReference type="InterPro" id="IPR019711">
    <property type="entry name" value="ATP_synth_F0_suH"/>
</dbReference>
<dbReference type="Pfam" id="PF10775">
    <property type="entry name" value="ATP_sub_h"/>
    <property type="match status" value="1"/>
</dbReference>
<protein>
    <recommendedName>
        <fullName evidence="3">Mitochondrial F1F0 ATP synthase subunit Atp14</fullName>
    </recommendedName>
</protein>
<name>A0A3N4KLX8_9PEZI</name>
<sequence length="130" mass="14284">MLVQSIRASRSSLTRCLVRQPTFTRAFIAPTAVRQADIVQEIYLRELKAYKPPTAKASDSEGQVKKWALPAAPKSPEEAEASLAEQLKAYETQEVEVEGQAATGEPAEAAVEGDWFEEELTFAEPEAHGH</sequence>
<dbReference type="GO" id="GO:0046933">
    <property type="term" value="F:proton-transporting ATP synthase activity, rotational mechanism"/>
    <property type="evidence" value="ECO:0007669"/>
    <property type="project" value="TreeGrafter"/>
</dbReference>
<keyword evidence="2" id="KW-1185">Reference proteome</keyword>